<protein>
    <submittedName>
        <fullName evidence="1">Uncharacterized protein</fullName>
    </submittedName>
</protein>
<proteinExistence type="predicted"/>
<accession>A0A8D8UKW9</accession>
<organism evidence="1">
    <name type="scientific">Cacopsylla melanoneura</name>
    <dbReference type="NCBI Taxonomy" id="428564"/>
    <lineage>
        <taxon>Eukaryota</taxon>
        <taxon>Metazoa</taxon>
        <taxon>Ecdysozoa</taxon>
        <taxon>Arthropoda</taxon>
        <taxon>Hexapoda</taxon>
        <taxon>Insecta</taxon>
        <taxon>Pterygota</taxon>
        <taxon>Neoptera</taxon>
        <taxon>Paraneoptera</taxon>
        <taxon>Hemiptera</taxon>
        <taxon>Sternorrhyncha</taxon>
        <taxon>Psylloidea</taxon>
        <taxon>Psyllidae</taxon>
        <taxon>Psyllinae</taxon>
        <taxon>Cacopsylla</taxon>
    </lineage>
</organism>
<sequence>MFTHSFSRYDTRGTYHLTNLTHPLTKHKTSQKKKNCVNITYIHSKFRAYITTFFVHKSLRALFRFVPKFPYVFVLYSVLYKNFAQFLLFCLTLSRPLTHNFLLFFTCCSISLLGDRLDVSTKDLVHSLHWCDVFSVVRVPS</sequence>
<dbReference type="EMBL" id="HBUF01345613">
    <property type="protein sequence ID" value="CAG6709030.1"/>
    <property type="molecule type" value="Transcribed_RNA"/>
</dbReference>
<evidence type="ECO:0000313" key="1">
    <source>
        <dbReference type="EMBL" id="CAG6709030.1"/>
    </source>
</evidence>
<reference evidence="1" key="1">
    <citation type="submission" date="2021-05" db="EMBL/GenBank/DDBJ databases">
        <authorList>
            <person name="Alioto T."/>
            <person name="Alioto T."/>
            <person name="Gomez Garrido J."/>
        </authorList>
    </citation>
    <scope>NUCLEOTIDE SEQUENCE</scope>
</reference>
<name>A0A8D8UKW9_9HEMI</name>
<dbReference type="AlphaFoldDB" id="A0A8D8UKW9"/>